<evidence type="ECO:0000313" key="2">
    <source>
        <dbReference type="Proteomes" id="UP000827976"/>
    </source>
</evidence>
<gene>
    <name evidence="1" type="ORF">IHE45_20G063900</name>
</gene>
<keyword evidence="1" id="KW-0326">Glycosidase</keyword>
<dbReference type="Proteomes" id="UP000827976">
    <property type="component" value="Chromosome 20"/>
</dbReference>
<proteinExistence type="predicted"/>
<dbReference type="EC" id="3.2.1.14" evidence="1"/>
<protein>
    <submittedName>
        <fullName evidence="1">Chitinase protein</fullName>
        <ecNumber evidence="1">3.2.1.14</ecNumber>
    </submittedName>
</protein>
<accession>A0ACB7TW34</accession>
<sequence>MATQKTLTLLSLLLTTLTLATLSITSNAGGIAVYWGQNGNEGSLADTCSSGNYNYVILAFLTTFGNGQTPVLNLAGHCDPSNGGCTGISTDIKACQGQGIKVLLSLGGASGSYNLASADDAQQVADYLWNNYLGGSSSSRPLGDATLDGIDLDIEGGGTQYWDVLAQKLSQYSQQGNKVYLSAAPQCPYPDAYMSAALNTGLFDYVWVQFYNNPPCQYSGDATNLINSWNTWTSSVPATSFYVGLPASQDAAGSGYLPPDQLISAVLPSIKNSDKYGGVMLWNRYYDLSSGYSSAIKGSV</sequence>
<name>A0ACB7TW34_DIOAL</name>
<reference evidence="2" key="1">
    <citation type="journal article" date="2022" name="Nat. Commun.">
        <title>Chromosome evolution and the genetic basis of agronomically important traits in greater yam.</title>
        <authorList>
            <person name="Bredeson J.V."/>
            <person name="Lyons J.B."/>
            <person name="Oniyinde I.O."/>
            <person name="Okereke N.R."/>
            <person name="Kolade O."/>
            <person name="Nnabue I."/>
            <person name="Nwadili C.O."/>
            <person name="Hribova E."/>
            <person name="Parker M."/>
            <person name="Nwogha J."/>
            <person name="Shu S."/>
            <person name="Carlson J."/>
            <person name="Kariba R."/>
            <person name="Muthemba S."/>
            <person name="Knop K."/>
            <person name="Barton G.J."/>
            <person name="Sherwood A.V."/>
            <person name="Lopez-Montes A."/>
            <person name="Asiedu R."/>
            <person name="Jamnadass R."/>
            <person name="Muchugi A."/>
            <person name="Goodstein D."/>
            <person name="Egesi C.N."/>
            <person name="Featherston J."/>
            <person name="Asfaw A."/>
            <person name="Simpson G.G."/>
            <person name="Dolezel J."/>
            <person name="Hendre P.S."/>
            <person name="Van Deynze A."/>
            <person name="Kumar P.L."/>
            <person name="Obidiegwu J.E."/>
            <person name="Bhattacharjee R."/>
            <person name="Rokhsar D.S."/>
        </authorList>
    </citation>
    <scope>NUCLEOTIDE SEQUENCE [LARGE SCALE GENOMIC DNA]</scope>
    <source>
        <strain evidence="2">cv. TDa95/00328</strain>
    </source>
</reference>
<keyword evidence="2" id="KW-1185">Reference proteome</keyword>
<evidence type="ECO:0000313" key="1">
    <source>
        <dbReference type="EMBL" id="KAH7651537.1"/>
    </source>
</evidence>
<comment type="caution">
    <text evidence="1">The sequence shown here is derived from an EMBL/GenBank/DDBJ whole genome shotgun (WGS) entry which is preliminary data.</text>
</comment>
<organism evidence="1 2">
    <name type="scientific">Dioscorea alata</name>
    <name type="common">Purple yam</name>
    <dbReference type="NCBI Taxonomy" id="55571"/>
    <lineage>
        <taxon>Eukaryota</taxon>
        <taxon>Viridiplantae</taxon>
        <taxon>Streptophyta</taxon>
        <taxon>Embryophyta</taxon>
        <taxon>Tracheophyta</taxon>
        <taxon>Spermatophyta</taxon>
        <taxon>Magnoliopsida</taxon>
        <taxon>Liliopsida</taxon>
        <taxon>Dioscoreales</taxon>
        <taxon>Dioscoreaceae</taxon>
        <taxon>Dioscorea</taxon>
    </lineage>
</organism>
<keyword evidence="1" id="KW-0378">Hydrolase</keyword>
<dbReference type="EMBL" id="CM037030">
    <property type="protein sequence ID" value="KAH7651537.1"/>
    <property type="molecule type" value="Genomic_DNA"/>
</dbReference>